<keyword evidence="1 2" id="KW-0193">Cuticle</keyword>
<organism evidence="4 5">
    <name type="scientific">Daphnia galeata</name>
    <dbReference type="NCBI Taxonomy" id="27404"/>
    <lineage>
        <taxon>Eukaryota</taxon>
        <taxon>Metazoa</taxon>
        <taxon>Ecdysozoa</taxon>
        <taxon>Arthropoda</taxon>
        <taxon>Crustacea</taxon>
        <taxon>Branchiopoda</taxon>
        <taxon>Diplostraca</taxon>
        <taxon>Cladocera</taxon>
        <taxon>Anomopoda</taxon>
        <taxon>Daphniidae</taxon>
        <taxon>Daphnia</taxon>
    </lineage>
</organism>
<dbReference type="PROSITE" id="PS00233">
    <property type="entry name" value="CHIT_BIND_RR_1"/>
    <property type="match status" value="1"/>
</dbReference>
<dbReference type="InterPro" id="IPR050468">
    <property type="entry name" value="Cuticle_Struct_Prot"/>
</dbReference>
<evidence type="ECO:0000256" key="1">
    <source>
        <dbReference type="ARBA" id="ARBA00022460"/>
    </source>
</evidence>
<dbReference type="InterPro" id="IPR000618">
    <property type="entry name" value="Insect_cuticle"/>
</dbReference>
<dbReference type="OrthoDB" id="6377716at2759"/>
<evidence type="ECO:0000313" key="4">
    <source>
        <dbReference type="EMBL" id="CAH0105656.1"/>
    </source>
</evidence>
<accession>A0A8J2W551</accession>
<dbReference type="PANTHER" id="PTHR10380:SF196">
    <property type="entry name" value="CUTICULAR PROTEIN 72EA"/>
    <property type="match status" value="1"/>
</dbReference>
<dbReference type="GO" id="GO:0008010">
    <property type="term" value="F:structural constituent of chitin-based larval cuticle"/>
    <property type="evidence" value="ECO:0007669"/>
    <property type="project" value="TreeGrafter"/>
</dbReference>
<evidence type="ECO:0000313" key="5">
    <source>
        <dbReference type="Proteomes" id="UP000789390"/>
    </source>
</evidence>
<dbReference type="Pfam" id="PF00379">
    <property type="entry name" value="Chitin_bind_4"/>
    <property type="match status" value="1"/>
</dbReference>
<name>A0A8J2W551_9CRUS</name>
<gene>
    <name evidence="4" type="ORF">DGAL_LOCUS8714</name>
</gene>
<evidence type="ECO:0000256" key="3">
    <source>
        <dbReference type="SAM" id="SignalP"/>
    </source>
</evidence>
<evidence type="ECO:0000256" key="2">
    <source>
        <dbReference type="PROSITE-ProRule" id="PRU00497"/>
    </source>
</evidence>
<comment type="caution">
    <text evidence="4">The sequence shown here is derived from an EMBL/GenBank/DDBJ whole genome shotgun (WGS) entry which is preliminary data.</text>
</comment>
<keyword evidence="5" id="KW-1185">Reference proteome</keyword>
<dbReference type="Proteomes" id="UP000789390">
    <property type="component" value="Unassembled WGS sequence"/>
</dbReference>
<proteinExistence type="predicted"/>
<keyword evidence="3" id="KW-0732">Signal</keyword>
<evidence type="ECO:0008006" key="6">
    <source>
        <dbReference type="Google" id="ProtNLM"/>
    </source>
</evidence>
<dbReference type="PROSITE" id="PS51155">
    <property type="entry name" value="CHIT_BIND_RR_2"/>
    <property type="match status" value="1"/>
</dbReference>
<dbReference type="PANTHER" id="PTHR10380">
    <property type="entry name" value="CUTICLE PROTEIN"/>
    <property type="match status" value="1"/>
</dbReference>
<feature type="chain" id="PRO_5035246141" description="Cuticular protein" evidence="3">
    <location>
        <begin position="18"/>
        <end position="322"/>
    </location>
</feature>
<dbReference type="AlphaFoldDB" id="A0A8J2W551"/>
<dbReference type="EMBL" id="CAKKLH010000192">
    <property type="protein sequence ID" value="CAH0105656.1"/>
    <property type="molecule type" value="Genomic_DNA"/>
</dbReference>
<sequence>MKSIVACLLVLVVSVQCQWLNNFAGYGLNPAGYFGGYYPGANGIHTGYTGFPSAVSPFYGHPGRFVNYPAASLPSYDAFGNQVGGYGQVQDTPEVAQAKAAHFAAHAAATAHLMAPVAVPVAETPVTPVVETVAVAPVESVAVAATPISRKKRQIQPLAPVNSSPLAFNFGGYYPANNVYPTAYTGGIAPVFPLATSTQYHAQDEFGQTTFGYSHPGQASTNYRDAFGNQIGSYSYFNPEGKQVRVSYTADHRGFRVLSNDLPVAPLQVQDTLEVAQAKAAHFAAHAAVRARLTPVTTAAVEVPAVTASISTQSASPITVAA</sequence>
<protein>
    <recommendedName>
        <fullName evidence="6">Cuticular protein</fullName>
    </recommendedName>
</protein>
<reference evidence="4" key="1">
    <citation type="submission" date="2021-11" db="EMBL/GenBank/DDBJ databases">
        <authorList>
            <person name="Schell T."/>
        </authorList>
    </citation>
    <scope>NUCLEOTIDE SEQUENCE</scope>
    <source>
        <strain evidence="4">M5</strain>
    </source>
</reference>
<feature type="signal peptide" evidence="3">
    <location>
        <begin position="1"/>
        <end position="17"/>
    </location>
</feature>
<dbReference type="InterPro" id="IPR031311">
    <property type="entry name" value="CHIT_BIND_RR_consensus"/>
</dbReference>
<dbReference type="GO" id="GO:0062129">
    <property type="term" value="C:chitin-based extracellular matrix"/>
    <property type="evidence" value="ECO:0007669"/>
    <property type="project" value="TreeGrafter"/>
</dbReference>